<sequence length="339" mass="38206">MSYEDNEKYLEKIKEKTEEMKKERKKDDTFVDYVEFKSIPNKKNSTFYLSQVNRPVALKDDAGFLGKLMFRFSKDNTTGMAAQLAYYFLLAIFPALIFLLSIVPMFNVDADSLTNMINQYAPEQISGLLEGILNEVMNTKSGGLFSIGLILTLWSASNGMNQLMNAFNVAYDIEDTRNPILARFLSVIFTLLLALAVVGTFVFTILGDQIGKFMFGFVGLDNEFQWIWNLVRTVLPLILVFVVFLLVYTLAPSIKVKLKSVIPGTLFSTVMFLLISAGFGFYVSNFSNYTATYGSIAGVIILIFWLYITSIVLILGAQINSLIHKKIVAKNPDRKVYNV</sequence>
<reference evidence="7 8" key="1">
    <citation type="submission" date="2020-07" db="EMBL/GenBank/DDBJ databases">
        <authorList>
            <person name="Criscuolo A."/>
        </authorList>
    </citation>
    <scope>NUCLEOTIDE SEQUENCE [LARGE SCALE GENOMIC DNA]</scope>
    <source>
        <strain evidence="8">CIP 111030</strain>
    </source>
</reference>
<dbReference type="InterPro" id="IPR017039">
    <property type="entry name" value="Virul_fac_BrkB"/>
</dbReference>
<protein>
    <submittedName>
        <fullName evidence="7">Uncharacterized protein</fullName>
    </submittedName>
</protein>
<dbReference type="Pfam" id="PF03631">
    <property type="entry name" value="Virul_fac_BrkB"/>
    <property type="match status" value="1"/>
</dbReference>
<evidence type="ECO:0000256" key="4">
    <source>
        <dbReference type="ARBA" id="ARBA00022989"/>
    </source>
</evidence>
<feature type="transmembrane region" description="Helical" evidence="6">
    <location>
        <begin position="84"/>
        <end position="106"/>
    </location>
</feature>
<feature type="transmembrane region" description="Helical" evidence="6">
    <location>
        <begin position="143"/>
        <end position="160"/>
    </location>
</feature>
<keyword evidence="3 6" id="KW-0812">Transmembrane</keyword>
<feature type="transmembrane region" description="Helical" evidence="6">
    <location>
        <begin position="295"/>
        <end position="317"/>
    </location>
</feature>
<dbReference type="AlphaFoldDB" id="A0A6V7RPB3"/>
<evidence type="ECO:0000313" key="8">
    <source>
        <dbReference type="Proteomes" id="UP000521032"/>
    </source>
</evidence>
<feature type="transmembrane region" description="Helical" evidence="6">
    <location>
        <begin position="180"/>
        <end position="206"/>
    </location>
</feature>
<accession>A0A6V7RPB3</accession>
<dbReference type="EMBL" id="CAJEWE010000011">
    <property type="protein sequence ID" value="CAD2080082.1"/>
    <property type="molecule type" value="Genomic_DNA"/>
</dbReference>
<proteinExistence type="predicted"/>
<dbReference type="PIRSF" id="PIRSF035875">
    <property type="entry name" value="RNase_BN"/>
    <property type="match status" value="1"/>
</dbReference>
<evidence type="ECO:0000256" key="6">
    <source>
        <dbReference type="SAM" id="Phobius"/>
    </source>
</evidence>
<feature type="transmembrane region" description="Helical" evidence="6">
    <location>
        <begin position="260"/>
        <end position="283"/>
    </location>
</feature>
<dbReference type="NCBIfam" id="TIGR00765">
    <property type="entry name" value="yihY_not_rbn"/>
    <property type="match status" value="1"/>
</dbReference>
<dbReference type="GO" id="GO:0005886">
    <property type="term" value="C:plasma membrane"/>
    <property type="evidence" value="ECO:0007669"/>
    <property type="project" value="UniProtKB-SubCell"/>
</dbReference>
<evidence type="ECO:0000256" key="5">
    <source>
        <dbReference type="ARBA" id="ARBA00023136"/>
    </source>
</evidence>
<keyword evidence="5 6" id="KW-0472">Membrane</keyword>
<feature type="transmembrane region" description="Helical" evidence="6">
    <location>
        <begin position="226"/>
        <end position="248"/>
    </location>
</feature>
<comment type="caution">
    <text evidence="7">The sequence shown here is derived from an EMBL/GenBank/DDBJ whole genome shotgun (WGS) entry which is preliminary data.</text>
</comment>
<name>A0A6V7RPB3_9BACL</name>
<gene>
    <name evidence="7" type="ORF">JEOSCH030_01795</name>
</gene>
<dbReference type="PANTHER" id="PTHR30213:SF0">
    <property type="entry name" value="UPF0761 MEMBRANE PROTEIN YIHY"/>
    <property type="match status" value="1"/>
</dbReference>
<dbReference type="Proteomes" id="UP000521032">
    <property type="component" value="Unassembled WGS sequence"/>
</dbReference>
<evidence type="ECO:0000256" key="3">
    <source>
        <dbReference type="ARBA" id="ARBA00022692"/>
    </source>
</evidence>
<dbReference type="RefSeq" id="WP_186088573.1">
    <property type="nucleotide sequence ID" value="NZ_BMDB01000004.1"/>
</dbReference>
<organism evidence="7 8">
    <name type="scientific">Phocicoccus schoeneichii</name>
    <dbReference type="NCBI Taxonomy" id="1812261"/>
    <lineage>
        <taxon>Bacteria</taxon>
        <taxon>Bacillati</taxon>
        <taxon>Bacillota</taxon>
        <taxon>Bacilli</taxon>
        <taxon>Bacillales</taxon>
        <taxon>Salinicoccaceae</taxon>
        <taxon>Phocicoccus</taxon>
    </lineage>
</organism>
<keyword evidence="4 6" id="KW-1133">Transmembrane helix</keyword>
<evidence type="ECO:0000256" key="1">
    <source>
        <dbReference type="ARBA" id="ARBA00004651"/>
    </source>
</evidence>
<keyword evidence="2" id="KW-1003">Cell membrane</keyword>
<evidence type="ECO:0000313" key="7">
    <source>
        <dbReference type="EMBL" id="CAD2080082.1"/>
    </source>
</evidence>
<comment type="subcellular location">
    <subcellularLocation>
        <location evidence="1">Cell membrane</location>
        <topology evidence="1">Multi-pass membrane protein</topology>
    </subcellularLocation>
</comment>
<evidence type="ECO:0000256" key="2">
    <source>
        <dbReference type="ARBA" id="ARBA00022475"/>
    </source>
</evidence>
<dbReference type="PANTHER" id="PTHR30213">
    <property type="entry name" value="INNER MEMBRANE PROTEIN YHJD"/>
    <property type="match status" value="1"/>
</dbReference>
<keyword evidence="8" id="KW-1185">Reference proteome</keyword>